<dbReference type="GO" id="GO:0008260">
    <property type="term" value="F:succinyl-CoA:3-oxo-acid CoA-transferase activity"/>
    <property type="evidence" value="ECO:0007669"/>
    <property type="project" value="TreeGrafter"/>
</dbReference>
<dbReference type="GO" id="GO:0005198">
    <property type="term" value="F:structural molecule activity"/>
    <property type="evidence" value="ECO:0007669"/>
    <property type="project" value="InterPro"/>
</dbReference>
<gene>
    <name evidence="10" type="ORF">GPM918_LOCUS7211</name>
    <name evidence="11" type="ORF">SRO942_LOCUS7211</name>
</gene>
<dbReference type="Pfam" id="PF01144">
    <property type="entry name" value="CoA_trans"/>
    <property type="match status" value="2"/>
</dbReference>
<comment type="caution">
    <text evidence="10">The sequence shown here is derived from an EMBL/GenBank/DDBJ whole genome shotgun (WGS) entry which is preliminary data.</text>
</comment>
<keyword evidence="8" id="KW-0175">Coiled coil</keyword>
<evidence type="ECO:0000256" key="6">
    <source>
        <dbReference type="ARBA" id="ARBA00023176"/>
    </source>
</evidence>
<feature type="compositionally biased region" description="Polar residues" evidence="9">
    <location>
        <begin position="560"/>
        <end position="577"/>
    </location>
</feature>
<dbReference type="Proteomes" id="UP000681722">
    <property type="component" value="Unassembled WGS sequence"/>
</dbReference>
<keyword evidence="12" id="KW-1185">Reference proteome</keyword>
<dbReference type="NCBIfam" id="TIGR02428">
    <property type="entry name" value="pcaJ_scoB_fam"/>
    <property type="match status" value="1"/>
</dbReference>
<evidence type="ECO:0000313" key="12">
    <source>
        <dbReference type="Proteomes" id="UP000663829"/>
    </source>
</evidence>
<name>A0A813XLE2_9BILA</name>
<dbReference type="AlphaFoldDB" id="A0A813XLE2"/>
<dbReference type="SUPFAM" id="SSF100950">
    <property type="entry name" value="NagB/RpiA/CoA transferase-like"/>
    <property type="match status" value="2"/>
</dbReference>
<dbReference type="InterPro" id="IPR012791">
    <property type="entry name" value="3-oxoacid_CoA-transf_B"/>
</dbReference>
<proteinExistence type="inferred from homology"/>
<dbReference type="EMBL" id="CAJNOQ010001165">
    <property type="protein sequence ID" value="CAF0873216.1"/>
    <property type="molecule type" value="Genomic_DNA"/>
</dbReference>
<keyword evidence="5" id="KW-0472">Membrane</keyword>
<evidence type="ECO:0000256" key="8">
    <source>
        <dbReference type="SAM" id="Coils"/>
    </source>
</evidence>
<evidence type="ECO:0000256" key="4">
    <source>
        <dbReference type="ARBA" id="ARBA00022679"/>
    </source>
</evidence>
<dbReference type="GO" id="GO:0030130">
    <property type="term" value="C:clathrin coat of trans-Golgi network vesicle"/>
    <property type="evidence" value="ECO:0007669"/>
    <property type="project" value="InterPro"/>
</dbReference>
<dbReference type="GO" id="GO:0030132">
    <property type="term" value="C:clathrin coat of coated pit"/>
    <property type="evidence" value="ECO:0007669"/>
    <property type="project" value="InterPro"/>
</dbReference>
<protein>
    <recommendedName>
        <fullName evidence="13">3-oxoacid CoA-transferase</fullName>
    </recommendedName>
</protein>
<dbReference type="NCBIfam" id="TIGR02429">
    <property type="entry name" value="pcaI_scoA_fam"/>
    <property type="match status" value="1"/>
</dbReference>
<dbReference type="Pfam" id="PF01086">
    <property type="entry name" value="Clathrin_lg_ch"/>
    <property type="match status" value="1"/>
</dbReference>
<evidence type="ECO:0000313" key="10">
    <source>
        <dbReference type="EMBL" id="CAF0873216.1"/>
    </source>
</evidence>
<feature type="region of interest" description="Disordered" evidence="9">
    <location>
        <begin position="276"/>
        <end position="298"/>
    </location>
</feature>
<evidence type="ECO:0000256" key="1">
    <source>
        <dbReference type="ARBA" id="ARBA00004180"/>
    </source>
</evidence>
<evidence type="ECO:0000313" key="11">
    <source>
        <dbReference type="EMBL" id="CAF3660413.1"/>
    </source>
</evidence>
<evidence type="ECO:0000256" key="5">
    <source>
        <dbReference type="ARBA" id="ARBA00023136"/>
    </source>
</evidence>
<comment type="similarity">
    <text evidence="3">Belongs to the clathrin light chain family.</text>
</comment>
<evidence type="ECO:0000256" key="7">
    <source>
        <dbReference type="ARBA" id="ARBA00023329"/>
    </source>
</evidence>
<dbReference type="Proteomes" id="UP000663829">
    <property type="component" value="Unassembled WGS sequence"/>
</dbReference>
<dbReference type="InterPro" id="IPR004165">
    <property type="entry name" value="CoA_trans_fam_I"/>
</dbReference>
<dbReference type="Gene3D" id="3.40.1080.10">
    <property type="entry name" value="Glutaconate Coenzyme A-transferase"/>
    <property type="match status" value="2"/>
</dbReference>
<dbReference type="GO" id="GO:0006886">
    <property type="term" value="P:intracellular protein transport"/>
    <property type="evidence" value="ECO:0007669"/>
    <property type="project" value="InterPro"/>
</dbReference>
<dbReference type="SMART" id="SM00882">
    <property type="entry name" value="CoA_trans"/>
    <property type="match status" value="2"/>
</dbReference>
<reference evidence="10" key="1">
    <citation type="submission" date="2021-02" db="EMBL/GenBank/DDBJ databases">
        <authorList>
            <person name="Nowell W R."/>
        </authorList>
    </citation>
    <scope>NUCLEOTIDE SEQUENCE</scope>
</reference>
<dbReference type="FunFam" id="3.40.1080.10:FF:000002">
    <property type="entry name" value="Succinyl-CoA:3-ketoacid-coenzyme A transferase, mitochondrial"/>
    <property type="match status" value="1"/>
</dbReference>
<dbReference type="GO" id="GO:0016192">
    <property type="term" value="P:vesicle-mediated transport"/>
    <property type="evidence" value="ECO:0007669"/>
    <property type="project" value="InterPro"/>
</dbReference>
<evidence type="ECO:0000256" key="9">
    <source>
        <dbReference type="SAM" id="MobiDB-lite"/>
    </source>
</evidence>
<comment type="subcellular location">
    <subcellularLocation>
        <location evidence="1">Cytoplasmic vesicle membrane</location>
        <topology evidence="1">Peripheral membrane protein</topology>
        <orientation evidence="1">Cytoplasmic side</orientation>
    </subcellularLocation>
    <subcellularLocation>
        <location evidence="2">Membrane</location>
        <location evidence="2">Coated pit</location>
        <topology evidence="2">Peripheral membrane protein</topology>
        <orientation evidence="2">Cytoplasmic side</orientation>
    </subcellularLocation>
</comment>
<organism evidence="10 12">
    <name type="scientific">Didymodactylos carnosus</name>
    <dbReference type="NCBI Taxonomy" id="1234261"/>
    <lineage>
        <taxon>Eukaryota</taxon>
        <taxon>Metazoa</taxon>
        <taxon>Spiralia</taxon>
        <taxon>Gnathifera</taxon>
        <taxon>Rotifera</taxon>
        <taxon>Eurotatoria</taxon>
        <taxon>Bdelloidea</taxon>
        <taxon>Philodinida</taxon>
        <taxon>Philodinidae</taxon>
        <taxon>Didymodactylos</taxon>
    </lineage>
</organism>
<evidence type="ECO:0008006" key="13">
    <source>
        <dbReference type="Google" id="ProtNLM"/>
    </source>
</evidence>
<feature type="region of interest" description="Disordered" evidence="9">
    <location>
        <begin position="549"/>
        <end position="577"/>
    </location>
</feature>
<dbReference type="InterPro" id="IPR037171">
    <property type="entry name" value="NagB/RpiA_transferase-like"/>
</dbReference>
<dbReference type="InterPro" id="IPR012792">
    <property type="entry name" value="3-oxoacid_CoA-transf_A"/>
</dbReference>
<keyword evidence="4" id="KW-0808">Transferase</keyword>
<keyword evidence="6" id="KW-0168">Coated pit</keyword>
<evidence type="ECO:0000256" key="2">
    <source>
        <dbReference type="ARBA" id="ARBA00004277"/>
    </source>
</evidence>
<sequence length="721" mass="80240">MFGVNSFTAISVRCLKQHLKRTLSTSSSNTQPKKIYNNIYEIVQDIPHGAKILVGGFGLCGIPENLIRALLKTAQRDLTIVSNNCGIDDFGLGLLLRTKQIKRMISSYVGENQEFERQYLNGELEVELTPQGTLAEKIRAGGAGIPAFFTPTGFGTLIQQGGAPIKYDGTSKRIAIESAARETRIYDGRQYVLEEAITGDFALVKAYKADKSGNLIFQKAARNFNAPMCKAAKCTIAEVEEIVEIGDLKPDEIHVPNIYVHRIIVGEKYEKRIERRTVRKRDGKTASPVSSKKKDDATRERIIRRAALEFTDGMYANLGIGIPMLASNYIPEGILVSLQSENGILGLGPFPYEGEEDPDLINAGKETVTILPGASYFSSDDSFAMIRGGHIDLTMLGAMQVSQYGDLANWMIPGKLVKGMGGAMDLVGSGRTKVVVTMEHNAKDGSPKILKSCNLPLTGKNVVDLIITEKICNEKQLATMSYNDNFNAFEEDPAAEFLEREKRELGDLTADNDINETYSPFMDNVTEVGGSNTTEETNAGFGRNSLLTNGSHSPMGGSVSPLSHTSARSETPSTSMMSGHGNYSVLSQLDEQQNEPEKIKKWREEFQQRIVKKDADEETKKKEMKEQAKKELDDWYKNRLEQMERVKNQNRMNNRTMEDELFHSGNESSSTMANGNNDKRINDWDKITSLCEFNPKNIRSQKDLTRYRSLLLQLKQTPINK</sequence>
<accession>A0A813XLE2</accession>
<feature type="coiled-coil region" evidence="8">
    <location>
        <begin position="625"/>
        <end position="660"/>
    </location>
</feature>
<dbReference type="PANTHER" id="PTHR13707">
    <property type="entry name" value="KETOACID-COENZYME A TRANSFERASE"/>
    <property type="match status" value="1"/>
</dbReference>
<dbReference type="GO" id="GO:0005739">
    <property type="term" value="C:mitochondrion"/>
    <property type="evidence" value="ECO:0007669"/>
    <property type="project" value="TreeGrafter"/>
</dbReference>
<dbReference type="PROSITE" id="PS01274">
    <property type="entry name" value="COA_TRANSF_2"/>
    <property type="match status" value="1"/>
</dbReference>
<dbReference type="EMBL" id="CAJOBC010001165">
    <property type="protein sequence ID" value="CAF3660413.1"/>
    <property type="molecule type" value="Genomic_DNA"/>
</dbReference>
<evidence type="ECO:0000256" key="3">
    <source>
        <dbReference type="ARBA" id="ARBA00005263"/>
    </source>
</evidence>
<dbReference type="InterPro" id="IPR004164">
    <property type="entry name" value="CoA_transf_AS"/>
</dbReference>
<dbReference type="InterPro" id="IPR000996">
    <property type="entry name" value="Clathrin_L-chain"/>
</dbReference>
<dbReference type="OrthoDB" id="1933379at2759"/>
<keyword evidence="7" id="KW-0968">Cytoplasmic vesicle</keyword>
<dbReference type="PANTHER" id="PTHR13707:SF23">
    <property type="entry name" value="SUCCINYL-COA:3-KETOACID-COENZYME A TRANSFERASE"/>
    <property type="match status" value="1"/>
</dbReference>